<evidence type="ECO:0000313" key="2">
    <source>
        <dbReference type="EMBL" id="MBZ0161019.1"/>
    </source>
</evidence>
<protein>
    <submittedName>
        <fullName evidence="2">Nucleotidyl transferase AbiEii/AbiGii toxin family protein</fullName>
    </submittedName>
</protein>
<gene>
    <name evidence="2" type="ORF">K8G79_12960</name>
</gene>
<evidence type="ECO:0000313" key="3">
    <source>
        <dbReference type="Proteomes" id="UP001197609"/>
    </source>
</evidence>
<evidence type="ECO:0000256" key="1">
    <source>
        <dbReference type="SAM" id="MobiDB-lite"/>
    </source>
</evidence>
<organism evidence="2 3">
    <name type="scientific">Candidatus Methylomirabilis tolerans</name>
    <dbReference type="NCBI Taxonomy" id="3123416"/>
    <lineage>
        <taxon>Bacteria</taxon>
        <taxon>Candidatus Methylomirabilota</taxon>
        <taxon>Candidatus Methylomirabilia</taxon>
        <taxon>Candidatus Methylomirabilales</taxon>
        <taxon>Candidatus Methylomirabilaceae</taxon>
        <taxon>Candidatus Methylomirabilis</taxon>
    </lineage>
</organism>
<dbReference type="EMBL" id="JAIOIU010000164">
    <property type="protein sequence ID" value="MBZ0161019.1"/>
    <property type="molecule type" value="Genomic_DNA"/>
</dbReference>
<comment type="caution">
    <text evidence="2">The sequence shown here is derived from an EMBL/GenBank/DDBJ whole genome shotgun (WGS) entry which is preliminary data.</text>
</comment>
<accession>A0AAJ1AJL9</accession>
<sequence>MEFQLLLSEFAIERLLYRLGASPYADRFALKGAALFNLWPKELRRATWRTPYCVSLDPYFMPPPTRSLLQPIGRPEDRGDDPRGQAAVRAPAI</sequence>
<dbReference type="AlphaFoldDB" id="A0AAJ1AJL9"/>
<keyword evidence="2" id="KW-0808">Transferase</keyword>
<feature type="compositionally biased region" description="Basic and acidic residues" evidence="1">
    <location>
        <begin position="74"/>
        <end position="83"/>
    </location>
</feature>
<feature type="region of interest" description="Disordered" evidence="1">
    <location>
        <begin position="70"/>
        <end position="93"/>
    </location>
</feature>
<dbReference type="GO" id="GO:0016740">
    <property type="term" value="F:transferase activity"/>
    <property type="evidence" value="ECO:0007669"/>
    <property type="project" value="UniProtKB-KW"/>
</dbReference>
<name>A0AAJ1AJL9_9BACT</name>
<reference evidence="2 3" key="1">
    <citation type="journal article" date="2021" name="bioRxiv">
        <title>Unraveling nitrogen, sulfur and carbon metabolic pathways and microbial community transcriptional responses to substrate deprivation and toxicity stresses in a bioreactor mimicking anoxic brackish coastal sediment conditions.</title>
        <authorList>
            <person name="Martins P.D."/>
            <person name="Echeveste M.J."/>
            <person name="Arshad A."/>
            <person name="Kurth J."/>
            <person name="Ouboter H."/>
            <person name="Jetten M.S.M."/>
            <person name="Welte C.U."/>
        </authorList>
    </citation>
    <scope>NUCLEOTIDE SEQUENCE [LARGE SCALE GENOMIC DNA]</scope>
    <source>
        <strain evidence="2">MAG_38</strain>
    </source>
</reference>
<proteinExistence type="predicted"/>
<dbReference type="Proteomes" id="UP001197609">
    <property type="component" value="Unassembled WGS sequence"/>
</dbReference>